<dbReference type="AlphaFoldDB" id="A0A151I6D8"/>
<accession>A0A151I6D8</accession>
<reference evidence="3 4" key="1">
    <citation type="submission" date="2016-03" db="EMBL/GenBank/DDBJ databases">
        <title>Cyphomyrmex costatus WGS genome.</title>
        <authorList>
            <person name="Nygaard S."/>
            <person name="Hu H."/>
            <person name="Boomsma J."/>
            <person name="Zhang G."/>
        </authorList>
    </citation>
    <scope>NUCLEOTIDE SEQUENCE [LARGE SCALE GENOMIC DNA]</scope>
    <source>
        <strain evidence="3">MS0001</strain>
        <tissue evidence="3">Whole body</tissue>
    </source>
</reference>
<keyword evidence="1" id="KW-0175">Coiled coil</keyword>
<evidence type="ECO:0000313" key="3">
    <source>
        <dbReference type="EMBL" id="KYM93659.1"/>
    </source>
</evidence>
<proteinExistence type="predicted"/>
<evidence type="ECO:0000259" key="2">
    <source>
        <dbReference type="Pfam" id="PF13837"/>
    </source>
</evidence>
<evidence type="ECO:0000313" key="4">
    <source>
        <dbReference type="Proteomes" id="UP000078542"/>
    </source>
</evidence>
<organism evidence="3 4">
    <name type="scientific">Cyphomyrmex costatus</name>
    <dbReference type="NCBI Taxonomy" id="456900"/>
    <lineage>
        <taxon>Eukaryota</taxon>
        <taxon>Metazoa</taxon>
        <taxon>Ecdysozoa</taxon>
        <taxon>Arthropoda</taxon>
        <taxon>Hexapoda</taxon>
        <taxon>Insecta</taxon>
        <taxon>Pterygota</taxon>
        <taxon>Neoptera</taxon>
        <taxon>Endopterygota</taxon>
        <taxon>Hymenoptera</taxon>
        <taxon>Apocrita</taxon>
        <taxon>Aculeata</taxon>
        <taxon>Formicoidea</taxon>
        <taxon>Formicidae</taxon>
        <taxon>Myrmicinae</taxon>
        <taxon>Cyphomyrmex</taxon>
    </lineage>
</organism>
<feature type="coiled-coil region" evidence="1">
    <location>
        <begin position="147"/>
        <end position="179"/>
    </location>
</feature>
<feature type="domain" description="Myb/SANT-like DNA-binding" evidence="2">
    <location>
        <begin position="1"/>
        <end position="82"/>
    </location>
</feature>
<dbReference type="InterPro" id="IPR044822">
    <property type="entry name" value="Myb_DNA-bind_4"/>
</dbReference>
<dbReference type="PANTHER" id="PTHR47595:SF1">
    <property type="entry name" value="MYB_SANT-LIKE DNA-BINDING DOMAIN-CONTAINING PROTEIN"/>
    <property type="match status" value="1"/>
</dbReference>
<protein>
    <recommendedName>
        <fullName evidence="2">Myb/SANT-like DNA-binding domain-containing protein</fullName>
    </recommendedName>
</protein>
<dbReference type="Gene3D" id="1.10.10.60">
    <property type="entry name" value="Homeodomain-like"/>
    <property type="match status" value="1"/>
</dbReference>
<name>A0A151I6D8_9HYME</name>
<dbReference type="PANTHER" id="PTHR47595">
    <property type="entry name" value="HEAT SHOCK 70 KDA PROTEIN 14"/>
    <property type="match status" value="1"/>
</dbReference>
<evidence type="ECO:0000256" key="1">
    <source>
        <dbReference type="SAM" id="Coils"/>
    </source>
</evidence>
<keyword evidence="4" id="KW-1185">Reference proteome</keyword>
<dbReference type="Pfam" id="PF13837">
    <property type="entry name" value="Myb_DNA-bind_4"/>
    <property type="match status" value="1"/>
</dbReference>
<sequence length="194" mass="23017">MLIYLWKEHESKFKSSKFRKDTVWKEISEKLWKANNNWRYSATQCENKWKDLRKTYVKVKDHNNTSGNSTKTCKFFDDINDILSDKPRITPISVASNLRKRPLSINSTVNSVNCSSDSENYDLLCDTDLDVEEQTKITKKPRRQKDFDELKTVLQSTAKEREEARERRHQEMLNQSEKAINTMKDVMLKLIEKF</sequence>
<dbReference type="Proteomes" id="UP000078542">
    <property type="component" value="Unassembled WGS sequence"/>
</dbReference>
<dbReference type="EMBL" id="KQ978480">
    <property type="protein sequence ID" value="KYM93659.1"/>
    <property type="molecule type" value="Genomic_DNA"/>
</dbReference>
<gene>
    <name evidence="3" type="ORF">ALC62_15738</name>
</gene>